<evidence type="ECO:0000256" key="8">
    <source>
        <dbReference type="ARBA" id="ARBA00023170"/>
    </source>
</evidence>
<dbReference type="InterPro" id="IPR039426">
    <property type="entry name" value="TonB-dep_rcpt-like"/>
</dbReference>
<keyword evidence="7 10" id="KW-0472">Membrane</keyword>
<dbReference type="AlphaFoldDB" id="A0A975BIS2"/>
<keyword evidence="8 15" id="KW-0675">Receptor</keyword>
<keyword evidence="4 10" id="KW-0812">Transmembrane</keyword>
<dbReference type="EMBL" id="CP061800">
    <property type="protein sequence ID" value="QTA85899.1"/>
    <property type="molecule type" value="Genomic_DNA"/>
</dbReference>
<name>A0A975BIS2_9BACT</name>
<sequence>MKRCIVPILLVFFLVSNAIAQDEKTDVHKLDQIVVTATTQSKMLDTPASISIITAEELEETGAKDIVEALRKIPGVDDTSSKNSAITIRGTRSSMAGGPVILIDGVPQKIGDYRYDEFSFIPVFQIERIEVLRSAGIAYGPGAARGVINVITKKGRKDKPLSFDGSLSYGSWNTHDEYVGLSGRSDQWDYFLNASNYSTDGYEDEETDRVSGLLKLGFNVSDQTRIGIRGNIIQKDSKSVYGFVKKDWHLEHYREDIHFPVSETDPTMWWHTEKDQDDTNVALELSHRSEKTFINSALSWTGYEEDFKDLHYLYVKPKNVYHDDKEQDAYTFTFSGGYNAEFGGICYTPSFGITFEDLAFDQTRIYPNNPDKNTAKYNFEIDETHYGMFWDNDFLFGDHWGMRIGGRWDKAEIKLRDKVPTEVDQDDSMFSWLVAPSYHLSKRANIYASAGRNYWFPTPRYYAWAAEKGGELNRPEDLKPEESMTYELGYKHLISKAFNIRMTTYFTDYKDKFSSIYDHSNNKSLGQKNVGEAEAKGIELEIDGRVSSFFGYRFAGTYQNIEWKSGEMRVYEHPSNDRVFKDLEGYDIYGIPEYSGVFGFDLYPLDGLKCSADINYTGKKYVDYTNTIEYDAKTTVDVNISYRMKNWKFWFLGKNIFDEEVERVSNSTGKLTGADGEYDNAYYIQDGAYFEAGVSYHF</sequence>
<organism evidence="15 16">
    <name type="scientific">Desulfonema magnum</name>
    <dbReference type="NCBI Taxonomy" id="45655"/>
    <lineage>
        <taxon>Bacteria</taxon>
        <taxon>Pseudomonadati</taxon>
        <taxon>Thermodesulfobacteriota</taxon>
        <taxon>Desulfobacteria</taxon>
        <taxon>Desulfobacterales</taxon>
        <taxon>Desulfococcaceae</taxon>
        <taxon>Desulfonema</taxon>
    </lineage>
</organism>
<keyword evidence="3 10" id="KW-1134">Transmembrane beta strand</keyword>
<evidence type="ECO:0000313" key="16">
    <source>
        <dbReference type="Proteomes" id="UP000663722"/>
    </source>
</evidence>
<dbReference type="SUPFAM" id="SSF56935">
    <property type="entry name" value="Porins"/>
    <property type="match status" value="1"/>
</dbReference>
<evidence type="ECO:0000256" key="1">
    <source>
        <dbReference type="ARBA" id="ARBA00004571"/>
    </source>
</evidence>
<evidence type="ECO:0000256" key="2">
    <source>
        <dbReference type="ARBA" id="ARBA00022448"/>
    </source>
</evidence>
<evidence type="ECO:0000256" key="3">
    <source>
        <dbReference type="ARBA" id="ARBA00022452"/>
    </source>
</evidence>
<evidence type="ECO:0000256" key="9">
    <source>
        <dbReference type="ARBA" id="ARBA00023237"/>
    </source>
</evidence>
<protein>
    <submittedName>
        <fullName evidence="15">TonB-dependent receptor-like superfamily protein</fullName>
    </submittedName>
</protein>
<evidence type="ECO:0000256" key="5">
    <source>
        <dbReference type="ARBA" id="ARBA00022729"/>
    </source>
</evidence>
<comment type="subcellular location">
    <subcellularLocation>
        <location evidence="1 10">Cell outer membrane</location>
        <topology evidence="1 10">Multi-pass membrane protein</topology>
    </subcellularLocation>
</comment>
<dbReference type="PANTHER" id="PTHR30069">
    <property type="entry name" value="TONB-DEPENDENT OUTER MEMBRANE RECEPTOR"/>
    <property type="match status" value="1"/>
</dbReference>
<keyword evidence="9 10" id="KW-0998">Cell outer membrane</keyword>
<dbReference type="InterPro" id="IPR037066">
    <property type="entry name" value="Plug_dom_sf"/>
</dbReference>
<evidence type="ECO:0000256" key="12">
    <source>
        <dbReference type="SAM" id="SignalP"/>
    </source>
</evidence>
<dbReference type="InterPro" id="IPR000531">
    <property type="entry name" value="Beta-barrel_TonB"/>
</dbReference>
<dbReference type="GO" id="GO:0044718">
    <property type="term" value="P:siderophore transmembrane transport"/>
    <property type="evidence" value="ECO:0007669"/>
    <property type="project" value="TreeGrafter"/>
</dbReference>
<accession>A0A975BIS2</accession>
<dbReference type="RefSeq" id="WP_207681772.1">
    <property type="nucleotide sequence ID" value="NZ_CP061800.1"/>
</dbReference>
<reference evidence="15" key="1">
    <citation type="journal article" date="2021" name="Microb. Physiol.">
        <title>Proteogenomic Insights into the Physiology of Marine, Sulfate-Reducing, Filamentous Desulfonema limicola and Desulfonema magnum.</title>
        <authorList>
            <person name="Schnaars V."/>
            <person name="Wohlbrand L."/>
            <person name="Scheve S."/>
            <person name="Hinrichs C."/>
            <person name="Reinhardt R."/>
            <person name="Rabus R."/>
        </authorList>
    </citation>
    <scope>NUCLEOTIDE SEQUENCE</scope>
    <source>
        <strain evidence="15">4be13</strain>
    </source>
</reference>
<dbReference type="Gene3D" id="2.40.170.20">
    <property type="entry name" value="TonB-dependent receptor, beta-barrel domain"/>
    <property type="match status" value="1"/>
</dbReference>
<dbReference type="CDD" id="cd01347">
    <property type="entry name" value="ligand_gated_channel"/>
    <property type="match status" value="1"/>
</dbReference>
<evidence type="ECO:0000259" key="14">
    <source>
        <dbReference type="Pfam" id="PF07715"/>
    </source>
</evidence>
<dbReference type="Pfam" id="PF07715">
    <property type="entry name" value="Plug"/>
    <property type="match status" value="1"/>
</dbReference>
<keyword evidence="6 11" id="KW-0798">TonB box</keyword>
<keyword evidence="16" id="KW-1185">Reference proteome</keyword>
<comment type="similarity">
    <text evidence="10 11">Belongs to the TonB-dependent receptor family.</text>
</comment>
<evidence type="ECO:0000256" key="10">
    <source>
        <dbReference type="PROSITE-ProRule" id="PRU01360"/>
    </source>
</evidence>
<dbReference type="Gene3D" id="2.170.130.10">
    <property type="entry name" value="TonB-dependent receptor, plug domain"/>
    <property type="match status" value="1"/>
</dbReference>
<dbReference type="InterPro" id="IPR036942">
    <property type="entry name" value="Beta-barrel_TonB_sf"/>
</dbReference>
<keyword evidence="2 10" id="KW-0813">Transport</keyword>
<dbReference type="GO" id="GO:0009279">
    <property type="term" value="C:cell outer membrane"/>
    <property type="evidence" value="ECO:0007669"/>
    <property type="project" value="UniProtKB-SubCell"/>
</dbReference>
<evidence type="ECO:0000256" key="4">
    <source>
        <dbReference type="ARBA" id="ARBA00022692"/>
    </source>
</evidence>
<evidence type="ECO:0000256" key="7">
    <source>
        <dbReference type="ARBA" id="ARBA00023136"/>
    </source>
</evidence>
<gene>
    <name evidence="15" type="ORF">dnm_019160</name>
</gene>
<dbReference type="PROSITE" id="PS52016">
    <property type="entry name" value="TONB_DEPENDENT_REC_3"/>
    <property type="match status" value="1"/>
</dbReference>
<feature type="domain" description="TonB-dependent receptor plug" evidence="14">
    <location>
        <begin position="44"/>
        <end position="147"/>
    </location>
</feature>
<keyword evidence="5 12" id="KW-0732">Signal</keyword>
<dbReference type="Pfam" id="PF00593">
    <property type="entry name" value="TonB_dep_Rec_b-barrel"/>
    <property type="match status" value="1"/>
</dbReference>
<evidence type="ECO:0000256" key="6">
    <source>
        <dbReference type="ARBA" id="ARBA00023077"/>
    </source>
</evidence>
<dbReference type="KEGG" id="dmm:dnm_019160"/>
<dbReference type="InterPro" id="IPR012910">
    <property type="entry name" value="Plug_dom"/>
</dbReference>
<evidence type="ECO:0000313" key="15">
    <source>
        <dbReference type="EMBL" id="QTA85899.1"/>
    </source>
</evidence>
<dbReference type="PANTHER" id="PTHR30069:SF29">
    <property type="entry name" value="HEMOGLOBIN AND HEMOGLOBIN-HAPTOGLOBIN-BINDING PROTEIN 1-RELATED"/>
    <property type="match status" value="1"/>
</dbReference>
<evidence type="ECO:0000256" key="11">
    <source>
        <dbReference type="RuleBase" id="RU003357"/>
    </source>
</evidence>
<dbReference type="GO" id="GO:0015344">
    <property type="term" value="F:siderophore uptake transmembrane transporter activity"/>
    <property type="evidence" value="ECO:0007669"/>
    <property type="project" value="TreeGrafter"/>
</dbReference>
<feature type="chain" id="PRO_5036925909" evidence="12">
    <location>
        <begin position="21"/>
        <end position="698"/>
    </location>
</feature>
<feature type="signal peptide" evidence="12">
    <location>
        <begin position="1"/>
        <end position="20"/>
    </location>
</feature>
<dbReference type="Proteomes" id="UP000663722">
    <property type="component" value="Chromosome"/>
</dbReference>
<evidence type="ECO:0000259" key="13">
    <source>
        <dbReference type="Pfam" id="PF00593"/>
    </source>
</evidence>
<proteinExistence type="inferred from homology"/>
<feature type="domain" description="TonB-dependent receptor-like beta-barrel" evidence="13">
    <location>
        <begin position="268"/>
        <end position="653"/>
    </location>
</feature>